<comment type="caution">
    <text evidence="1">The sequence shown here is derived from an EMBL/GenBank/DDBJ whole genome shotgun (WGS) entry which is preliminary data.</text>
</comment>
<proteinExistence type="predicted"/>
<evidence type="ECO:0000313" key="1">
    <source>
        <dbReference type="EMBL" id="CAG9319688.1"/>
    </source>
</evidence>
<dbReference type="EMBL" id="CAJZBQ010000023">
    <property type="protein sequence ID" value="CAG9319688.1"/>
    <property type="molecule type" value="Genomic_DNA"/>
</dbReference>
<sequence>MQEQNGVHRSSRCSHEVSCQPCKKGVFSSALLYLYLLEGEYDNGSHTHRFLVTLSLTVHLELIQPNLSFINQKLKLDSLEPNRTVLSEDRSIIFQATLLSFSEFATHSHSTQSASTTQMRSVQIVEPRIQA</sequence>
<dbReference type="Proteomes" id="UP001162131">
    <property type="component" value="Unassembled WGS sequence"/>
</dbReference>
<keyword evidence="2" id="KW-1185">Reference proteome</keyword>
<reference evidence="1" key="1">
    <citation type="submission" date="2021-09" db="EMBL/GenBank/DDBJ databases">
        <authorList>
            <consortium name="AG Swart"/>
            <person name="Singh M."/>
            <person name="Singh A."/>
            <person name="Seah K."/>
            <person name="Emmerich C."/>
        </authorList>
    </citation>
    <scope>NUCLEOTIDE SEQUENCE</scope>
    <source>
        <strain evidence="1">ATCC30299</strain>
    </source>
</reference>
<evidence type="ECO:0000313" key="2">
    <source>
        <dbReference type="Proteomes" id="UP001162131"/>
    </source>
</evidence>
<gene>
    <name evidence="1" type="ORF">BSTOLATCC_MIC24373</name>
</gene>
<dbReference type="AlphaFoldDB" id="A0AAU9IXT3"/>
<organism evidence="1 2">
    <name type="scientific">Blepharisma stoltei</name>
    <dbReference type="NCBI Taxonomy" id="1481888"/>
    <lineage>
        <taxon>Eukaryota</taxon>
        <taxon>Sar</taxon>
        <taxon>Alveolata</taxon>
        <taxon>Ciliophora</taxon>
        <taxon>Postciliodesmatophora</taxon>
        <taxon>Heterotrichea</taxon>
        <taxon>Heterotrichida</taxon>
        <taxon>Blepharismidae</taxon>
        <taxon>Blepharisma</taxon>
    </lineage>
</organism>
<name>A0AAU9IXT3_9CILI</name>
<protein>
    <submittedName>
        <fullName evidence="1">Uncharacterized protein</fullName>
    </submittedName>
</protein>
<accession>A0AAU9IXT3</accession>